<dbReference type="STRING" id="663278.Ethha_2569"/>
<dbReference type="EMBL" id="CP002400">
    <property type="protein sequence ID" value="ADU28062.1"/>
    <property type="molecule type" value="Genomic_DNA"/>
</dbReference>
<dbReference type="RefSeq" id="WP_013486405.1">
    <property type="nucleotide sequence ID" value="NC_014828.1"/>
</dbReference>
<dbReference type="AlphaFoldDB" id="E6U6J2"/>
<organism evidence="1 2">
    <name type="scientific">Ethanoligenens harbinense (strain DSM 18485 / JCM 12961 / CGMCC 1.5033 / YUAN-3)</name>
    <dbReference type="NCBI Taxonomy" id="663278"/>
    <lineage>
        <taxon>Bacteria</taxon>
        <taxon>Bacillati</taxon>
        <taxon>Bacillota</taxon>
        <taxon>Clostridia</taxon>
        <taxon>Eubacteriales</taxon>
        <taxon>Oscillospiraceae</taxon>
        <taxon>Ethanoligenens</taxon>
    </lineage>
</organism>
<keyword evidence="1" id="KW-0969">Cilium</keyword>
<dbReference type="Pfam" id="PF06289">
    <property type="entry name" value="FlbD"/>
    <property type="match status" value="1"/>
</dbReference>
<gene>
    <name evidence="1" type="ordered locus">Ethha_2569</name>
</gene>
<sequence>MIRVTRLNGGPFYVNPFEVEFMEETPDTVITLKSGKKLLVEEDAETVIDRMVAFYRRAIVVARPFETRRESVRRPGGEEDPYV</sequence>
<accession>E6U6J2</accession>
<keyword evidence="1" id="KW-0966">Cell projection</keyword>
<proteinExistence type="predicted"/>
<reference evidence="1 2" key="1">
    <citation type="submission" date="2010-12" db="EMBL/GenBank/DDBJ databases">
        <title>Complete sequence of Ethanoligenens harbinense YUAN-3.</title>
        <authorList>
            <person name="Lucas S."/>
            <person name="Copeland A."/>
            <person name="Lapidus A."/>
            <person name="Cheng J.-F."/>
            <person name="Bruce D."/>
            <person name="Goodwin L."/>
            <person name="Pitluck S."/>
            <person name="Chertkov O."/>
            <person name="Misra M."/>
            <person name="Detter J.C."/>
            <person name="Han C."/>
            <person name="Tapia R."/>
            <person name="Land M."/>
            <person name="Hauser L."/>
            <person name="Jeffries C."/>
            <person name="Kyrpides N."/>
            <person name="Ivanova N."/>
            <person name="Mikhailova N."/>
            <person name="Wang A."/>
            <person name="Mouttaki H."/>
            <person name="He Z."/>
            <person name="Zhou J."/>
            <person name="Hemme C.L."/>
            <person name="Woyke T."/>
        </authorList>
    </citation>
    <scope>NUCLEOTIDE SEQUENCE [LARGE SCALE GENOMIC DNA]</scope>
    <source>
        <strain evidence="2">DSM 18485 / JCM 12961 / CGMCC 1.5033 / YUAN-3</strain>
    </source>
</reference>
<dbReference type="PANTHER" id="PTHR39185:SF1">
    <property type="entry name" value="SWARMING MOTILITY PROTEIN SWRD"/>
    <property type="match status" value="1"/>
</dbReference>
<evidence type="ECO:0000313" key="2">
    <source>
        <dbReference type="Proteomes" id="UP000001551"/>
    </source>
</evidence>
<protein>
    <submittedName>
        <fullName evidence="1">Flagellar FlbD family protein</fullName>
    </submittedName>
</protein>
<keyword evidence="1" id="KW-0282">Flagellum</keyword>
<dbReference type="PANTHER" id="PTHR39185">
    <property type="entry name" value="SWARMING MOTILITY PROTEIN SWRD"/>
    <property type="match status" value="1"/>
</dbReference>
<dbReference type="eggNOG" id="COG1582">
    <property type="taxonomic scope" value="Bacteria"/>
</dbReference>
<dbReference type="Proteomes" id="UP000001551">
    <property type="component" value="Chromosome"/>
</dbReference>
<name>E6U6J2_ETHHY</name>
<evidence type="ECO:0000313" key="1">
    <source>
        <dbReference type="EMBL" id="ADU28062.1"/>
    </source>
</evidence>
<dbReference type="HOGENOM" id="CLU_173020_2_0_9"/>
<dbReference type="KEGG" id="eha:Ethha_2569"/>
<dbReference type="InterPro" id="IPR009384">
    <property type="entry name" value="SwrD-like"/>
</dbReference>
<keyword evidence="2" id="KW-1185">Reference proteome</keyword>